<keyword evidence="3" id="KW-0808">Transferase</keyword>
<feature type="transmembrane region" description="Helical" evidence="9">
    <location>
        <begin position="237"/>
        <end position="253"/>
    </location>
</feature>
<feature type="transmembrane region" description="Helical" evidence="9">
    <location>
        <begin position="92"/>
        <end position="112"/>
    </location>
</feature>
<dbReference type="Pfam" id="PF14360">
    <property type="entry name" value="PAP2_C"/>
    <property type="match status" value="1"/>
</dbReference>
<dbReference type="EMBL" id="ABJB010854724">
    <property type="status" value="NOT_ANNOTATED_CDS"/>
    <property type="molecule type" value="Genomic_DNA"/>
</dbReference>
<keyword evidence="13" id="KW-1185">Reference proteome</keyword>
<sequence>MMVQVMETTLSSTGAEGQPLLCNGVAGAPGSSWPPEQGGGDCASPLHDGYRKALNRRDKNGDLLGSDAVISIELAAPERSEPRIVQEKFKTLVAFSFLSGNLILNLTCLAMVHERIPDRTKYPPLPDVFFDLFPPLDWALDVSEVIIIVCIWSTLLLLLIHRYRWIILQRVFLIMGLLYFMRSITMFVTQVPVASTTYYCSPKANTTNPLLILKRVAQLLSGFGLSINGQHTFCGDYIYSGHTVILTLAYLVVREYSPQRCKVVHITYLTLSCVGILMVLLSRGHYTVDVVIGYYVTTRLFWVYHTLANNQSLKNPSQNNYLARAWWFFIFSYFEKNVGAVVPRQYEWPLPWPRRWLPRTRIS</sequence>
<keyword evidence="4 9" id="KW-0812">Transmembrane</keyword>
<reference evidence="11 13" key="1">
    <citation type="submission" date="2008-03" db="EMBL/GenBank/DDBJ databases">
        <title>Annotation of Ixodes scapularis.</title>
        <authorList>
            <consortium name="Ixodes scapularis Genome Project Consortium"/>
            <person name="Caler E."/>
            <person name="Hannick L.I."/>
            <person name="Bidwell S."/>
            <person name="Joardar V."/>
            <person name="Thiagarajan M."/>
            <person name="Amedeo P."/>
            <person name="Galinsky K.J."/>
            <person name="Schobel S."/>
            <person name="Inman J."/>
            <person name="Hostetler J."/>
            <person name="Miller J."/>
            <person name="Hammond M."/>
            <person name="Megy K."/>
            <person name="Lawson D."/>
            <person name="Kodira C."/>
            <person name="Sutton G."/>
            <person name="Meyer J."/>
            <person name="Hill C.A."/>
            <person name="Birren B."/>
            <person name="Nene V."/>
            <person name="Collins F."/>
            <person name="Alarcon-Chaidez F."/>
            <person name="Wikel S."/>
            <person name="Strausberg R."/>
        </authorList>
    </citation>
    <scope>NUCLEOTIDE SEQUENCE [LARGE SCALE GENOMIC DNA]</scope>
    <source>
        <strain evidence="13">Wikel</strain>
        <strain evidence="11">Wikel colony</strain>
    </source>
</reference>
<keyword evidence="6 9" id="KW-1133">Transmembrane helix</keyword>
<dbReference type="PaxDb" id="6945-B7QHG5"/>
<comment type="similarity">
    <text evidence="2">Belongs to the sphingomyelin synthase family.</text>
</comment>
<evidence type="ECO:0000313" key="12">
    <source>
        <dbReference type="EnsemblMetazoa" id="ISCW014927-PA"/>
    </source>
</evidence>
<proteinExistence type="inferred from homology"/>
<evidence type="ECO:0000313" key="13">
    <source>
        <dbReference type="Proteomes" id="UP000001555"/>
    </source>
</evidence>
<feature type="domain" description="Sphingomyelin synthase-like" evidence="10">
    <location>
        <begin position="234"/>
        <end position="306"/>
    </location>
</feature>
<dbReference type="AlphaFoldDB" id="B7QHG5"/>
<feature type="transmembrane region" description="Helical" evidence="9">
    <location>
        <begin position="138"/>
        <end position="159"/>
    </location>
</feature>
<evidence type="ECO:0000313" key="11">
    <source>
        <dbReference type="EMBL" id="EEC18287.1"/>
    </source>
</evidence>
<evidence type="ECO:0000256" key="8">
    <source>
        <dbReference type="ARBA" id="ARBA00023136"/>
    </source>
</evidence>
<feature type="transmembrane region" description="Helical" evidence="9">
    <location>
        <begin position="265"/>
        <end position="286"/>
    </location>
</feature>
<dbReference type="GO" id="GO:0046513">
    <property type="term" value="P:ceramide biosynthetic process"/>
    <property type="evidence" value="ECO:0000318"/>
    <property type="project" value="GO_Central"/>
</dbReference>
<keyword evidence="7" id="KW-0443">Lipid metabolism</keyword>
<evidence type="ECO:0000259" key="10">
    <source>
        <dbReference type="Pfam" id="PF14360"/>
    </source>
</evidence>
<feature type="transmembrane region" description="Helical" evidence="9">
    <location>
        <begin position="292"/>
        <end position="308"/>
    </location>
</feature>
<evidence type="ECO:0000256" key="7">
    <source>
        <dbReference type="ARBA" id="ARBA00023098"/>
    </source>
</evidence>
<protein>
    <submittedName>
        <fullName evidence="11 12">Spingomyelin synthetase, putative</fullName>
    </submittedName>
</protein>
<dbReference type="STRING" id="6945.B7QHG5"/>
<keyword evidence="5" id="KW-0746">Sphingolipid metabolism</keyword>
<dbReference type="VEuPathDB" id="VectorBase:ISCW014927"/>
<dbReference type="Proteomes" id="UP000001555">
    <property type="component" value="Unassembled WGS sequence"/>
</dbReference>
<accession>B7QHG5</accession>
<dbReference type="InterPro" id="IPR025749">
    <property type="entry name" value="Sphingomyelin_synth-like_dom"/>
</dbReference>
<dbReference type="GO" id="GO:0005789">
    <property type="term" value="C:endoplasmic reticulum membrane"/>
    <property type="evidence" value="ECO:0000318"/>
    <property type="project" value="GO_Central"/>
</dbReference>
<keyword evidence="8 9" id="KW-0472">Membrane</keyword>
<evidence type="ECO:0000256" key="2">
    <source>
        <dbReference type="ARBA" id="ARBA00005441"/>
    </source>
</evidence>
<evidence type="ECO:0000256" key="4">
    <source>
        <dbReference type="ARBA" id="ARBA00022692"/>
    </source>
</evidence>
<dbReference type="GO" id="GO:0047493">
    <property type="term" value="F:ceramide cholinephosphotransferase activity"/>
    <property type="evidence" value="ECO:0000318"/>
    <property type="project" value="GO_Central"/>
</dbReference>
<reference evidence="12" key="2">
    <citation type="submission" date="2020-05" db="UniProtKB">
        <authorList>
            <consortium name="EnsemblMetazoa"/>
        </authorList>
    </citation>
    <scope>IDENTIFICATION</scope>
    <source>
        <strain evidence="12">wikel</strain>
    </source>
</reference>
<dbReference type="PANTHER" id="PTHR21290:SF27">
    <property type="entry name" value="PHOSPHATIDYLCHOLINE:CERAMIDE CHOLINEPHOSPHOTRANSFERASE 1"/>
    <property type="match status" value="1"/>
</dbReference>
<dbReference type="GO" id="GO:0005886">
    <property type="term" value="C:plasma membrane"/>
    <property type="evidence" value="ECO:0000318"/>
    <property type="project" value="GO_Central"/>
</dbReference>
<comment type="subcellular location">
    <subcellularLocation>
        <location evidence="1">Membrane</location>
        <topology evidence="1">Multi-pass membrane protein</topology>
    </subcellularLocation>
</comment>
<evidence type="ECO:0000256" key="3">
    <source>
        <dbReference type="ARBA" id="ARBA00022679"/>
    </source>
</evidence>
<dbReference type="VEuPathDB" id="VectorBase:ISCP_002638"/>
<feature type="transmembrane region" description="Helical" evidence="9">
    <location>
        <begin position="171"/>
        <end position="189"/>
    </location>
</feature>
<dbReference type="InterPro" id="IPR045221">
    <property type="entry name" value="Sphingomyelin_synth-like"/>
</dbReference>
<dbReference type="EMBL" id="DS939598">
    <property type="protein sequence ID" value="EEC18287.1"/>
    <property type="molecule type" value="Genomic_DNA"/>
</dbReference>
<dbReference type="VEuPathDB" id="VectorBase:ISCI014927"/>
<evidence type="ECO:0000256" key="9">
    <source>
        <dbReference type="SAM" id="Phobius"/>
    </source>
</evidence>
<dbReference type="InParanoid" id="B7QHG5"/>
<evidence type="ECO:0000256" key="6">
    <source>
        <dbReference type="ARBA" id="ARBA00022989"/>
    </source>
</evidence>
<dbReference type="OrthoDB" id="422827at2759"/>
<dbReference type="EnsemblMetazoa" id="ISCW014927-RA">
    <property type="protein sequence ID" value="ISCW014927-PA"/>
    <property type="gene ID" value="ISCW014927"/>
</dbReference>
<dbReference type="HOGENOM" id="CLU_027104_0_1_1"/>
<evidence type="ECO:0000256" key="1">
    <source>
        <dbReference type="ARBA" id="ARBA00004141"/>
    </source>
</evidence>
<evidence type="ECO:0000256" key="5">
    <source>
        <dbReference type="ARBA" id="ARBA00022919"/>
    </source>
</evidence>
<dbReference type="GO" id="GO:0006686">
    <property type="term" value="P:sphingomyelin biosynthetic process"/>
    <property type="evidence" value="ECO:0000318"/>
    <property type="project" value="GO_Central"/>
</dbReference>
<name>B7QHG5_IXOSC</name>
<dbReference type="OMA" id="TTRIFWW"/>
<dbReference type="GO" id="GO:0000139">
    <property type="term" value="C:Golgi membrane"/>
    <property type="evidence" value="ECO:0000318"/>
    <property type="project" value="GO_Central"/>
</dbReference>
<dbReference type="PANTHER" id="PTHR21290">
    <property type="entry name" value="SPHINGOMYELIN SYNTHETASE"/>
    <property type="match status" value="1"/>
</dbReference>
<gene>
    <name evidence="11" type="ORF">IscW_ISCW014927</name>
</gene>
<organism>
    <name type="scientific">Ixodes scapularis</name>
    <name type="common">Black-legged tick</name>
    <name type="synonym">Deer tick</name>
    <dbReference type="NCBI Taxonomy" id="6945"/>
    <lineage>
        <taxon>Eukaryota</taxon>
        <taxon>Metazoa</taxon>
        <taxon>Ecdysozoa</taxon>
        <taxon>Arthropoda</taxon>
        <taxon>Chelicerata</taxon>
        <taxon>Arachnida</taxon>
        <taxon>Acari</taxon>
        <taxon>Parasitiformes</taxon>
        <taxon>Ixodida</taxon>
        <taxon>Ixodoidea</taxon>
        <taxon>Ixodidae</taxon>
        <taxon>Ixodinae</taxon>
        <taxon>Ixodes</taxon>
    </lineage>
</organism>
<dbReference type="GO" id="GO:0033188">
    <property type="term" value="F:sphingomyelin synthase activity"/>
    <property type="evidence" value="ECO:0000318"/>
    <property type="project" value="GO_Central"/>
</dbReference>